<organism evidence="3 4">
    <name type="scientific">Euzebya pacifica</name>
    <dbReference type="NCBI Taxonomy" id="1608957"/>
    <lineage>
        <taxon>Bacteria</taxon>
        <taxon>Bacillati</taxon>
        <taxon>Actinomycetota</taxon>
        <taxon>Nitriliruptoria</taxon>
        <taxon>Euzebyales</taxon>
    </lineage>
</organism>
<reference evidence="3 4" key="1">
    <citation type="submission" date="2018-09" db="EMBL/GenBank/DDBJ databases">
        <title>Complete genome sequence of Euzebya sp. DY32-46 isolated from seawater of Pacific Ocean.</title>
        <authorList>
            <person name="Xu L."/>
            <person name="Wu Y.-H."/>
            <person name="Xu X.-W."/>
        </authorList>
    </citation>
    <scope>NUCLEOTIDE SEQUENCE [LARGE SCALE GENOMIC DNA]</scope>
    <source>
        <strain evidence="3 4">DY32-46</strain>
    </source>
</reference>
<dbReference type="EMBL" id="CP031165">
    <property type="protein sequence ID" value="AXV07544.1"/>
    <property type="molecule type" value="Genomic_DNA"/>
</dbReference>
<dbReference type="NCBIfam" id="NF012211">
    <property type="entry name" value="tand_rpt_95"/>
    <property type="match status" value="10"/>
</dbReference>
<dbReference type="PANTHER" id="PTHR30032:SF8">
    <property type="entry name" value="GERMINATION-SPECIFIC N-ACETYLMURAMOYL-L-ALANINE AMIDASE"/>
    <property type="match status" value="1"/>
</dbReference>
<dbReference type="InterPro" id="IPR011050">
    <property type="entry name" value="Pectin_lyase_fold/virulence"/>
</dbReference>
<feature type="signal peptide" evidence="2">
    <location>
        <begin position="1"/>
        <end position="30"/>
    </location>
</feature>
<dbReference type="InterPro" id="IPR006626">
    <property type="entry name" value="PbH1"/>
</dbReference>
<gene>
    <name evidence="3" type="ORF">DVS28_a2865</name>
</gene>
<feature type="region of interest" description="Disordered" evidence="1">
    <location>
        <begin position="716"/>
        <end position="756"/>
    </location>
</feature>
<sequence length="2189" mass="216703">MLYTKSRNQVWGVLVSLLLLAGVLSVPASAQPAGDPVTRILVLGGPAAVSNAAVDQLRSHADIITVLAGPDRYATAAEISGRAFPDEAPVVFIATGEGFADALAVGPWAARSGGPILLTRPEDLPEATATEIERLAPARIVVVGGTGAVSDAVEESLSAFAPVERIAGQSRVETAVAVAQASHPDGAAEVAIARADDFADALTAGPLVTARDGVILLSDTDQLPDATRAELLRLAPQRITVLGGTSAISANVEADLSNLADAVERLAGATRFETAEAIARALFGRGETDVAYVASGRSFADALAGAAIAVRPAADGFAQGGSPVGGPILLVEPDSTPPSVLDLLDFWLFDFGDPADNQPPTVSDLTATTDEDTPVEITLDGSDPDGDALTYALGDLPTDADVTLDGDVVTFDPLGVAGTRTFTYTASDGASDSAPATVTVEVDAVAGPPANRAPVVDPVAVTTDEDTPVVITLVGRDADGDALTYTADPAGQGTVVAGPAPDQVTYTPDPDVNGADSFTYTASDGARDSAPATVDITIIPVPDAPVAIDGSGTTDEDVDLVASVSGTDADGDALVFAVDTAPTAGSLTAFDVNTGAFTYTPTPNVNGVDSFTFTVDDGSGPTAPATFDITITPVDDAPIANDDTATTNEDTPAGGTVTATSVDGGTVTFALDGDASNGTATVAAGGAFTYTPDADFNGPDSFTFSATEDGLSSTGTISVTVTPVPDAPTADDQSLTTDEDQPVSGTLTGGDVDGDPITFAIDPADARVTALDANTGDFTFTPDLNSNGTQSFTFRTNDGALDSALATVTVTVDPVQDAPVADARTAGVNEDDSVVIALSGSDPDGDPLTFAIDSPPTNGALGTVVSTGATTANVEYIPTANYTGPDSFTFTVDDGTVASAPATVSITVSNVNDPPTVDDVSDTTDEDVAVTLTLTGGDIDGDPLTFSVVSGPGDGTLGAITSTGPTTAQVTYTPDGNFNGSDSFTVKANDGTVDSSANATISITVNPVDDPPTATDGSETVDEDDSVVITLSGTDVDTTDLTFAIVSGPTSGGLSGISGNGAGQTATVTYTPTANYNGPDSFTFTVNDGTTTSAAATVSVTVDPVEDPPTATAGSETVDEDDSVVITLAGTDVDGDDLTFAISAGPTSGGLSGISGNGVGQTATVTYTPTADYNGPDGFDFTVNDGTTTSAAATVSITVNAVNDPPAAVDETYDAFGNTELIVVTDLTEPTPVLRGPGVRIQGTVVGNDTDGDGDTLTATAASGQATAQGGAVDIQADGTFVYTPAVGSTTTDMFTYTVTDGTANDTGTVTINLSNMIWYVDADAAAGGDGRSHTPFDTMPATVGGAGDIIHVGESASPTGGAGITLLNDQKLIGAGVALEVGPGPTQLAAAGTAPVVTSSADGITLGTDNTVRGLDIGSTSGIGLVGNTGFGTLAMSDVTISGTGRAISLIGGTMGTLPAGDRHIDSIDVVLAGAGDRAIHTNQVGGTLFLGTVDVTGTGNGPRFVDTGATTDAVVIDSLDVDVTGIALQAQNLSALTITNGTAGQERMHSSGDQAIDVTAIPSLALTTDSVSSSNASAPGIDITSTGGSFTVEGTTTVTNNASTAVDIDSGPTTTFGGLVQASGVGGLQLTGGATTLSALGGLQATGTSGMGLDVGTGTTINVAGVGSTASSGTGTAVNILGTIGGVGVTFDSVSTNGGTDGIVLANTGAGAFTVTGGTGNDGGTIQGVSNDGISLSNVGGLVSLDDLTITNAGRHGINATGGGAVTLNSTTITNPGNAPDEHGIQLVDPGAVTITDPTVTNSADTAILVERTTTSGTVTITDSDPDVDIQTVGNAGSAVMLRAVGTTATIPTGTIAGLDIDGVSGYGVHLQAGDDVVPRAGTIGTQGATGANSMQSFLIDDITIGSLSPFTAGSQSEGVLTEFLGLGRGDVNVINSEVVVNSASPLAVVSSGDADGVVEFDNNTVAIDNPVGNQTGIFVFIDANDPTDDPQLHSTITNNQIGLGTEVDSAGDYAGVSVASFSDAAGLLEATVTGNTVTNTGEVGYEVLRGDGSDEVVVRLDDNATAGADPLSGIFVDSAGAPTTGGSLAATITNHTITAFSGLEIFIDDAPGTSCLDITGNTLTGDPAGDGLFLWHDSGTLTVEGNANTTSPQPYLEANNMLSSAVVLTPGVQNGSATNCSLPDTR</sequence>
<accession>A0A346XZ97</accession>
<dbReference type="Gene3D" id="3.40.50.12090">
    <property type="match status" value="2"/>
</dbReference>
<dbReference type="OrthoDB" id="5112730at2"/>
<dbReference type="Proteomes" id="UP000264006">
    <property type="component" value="Chromosome"/>
</dbReference>
<dbReference type="SMART" id="SM00710">
    <property type="entry name" value="PbH1"/>
    <property type="match status" value="7"/>
</dbReference>
<dbReference type="InterPro" id="IPR007253">
    <property type="entry name" value="Cell_wall-bd_2"/>
</dbReference>
<dbReference type="Pfam" id="PF04122">
    <property type="entry name" value="CW_binding_2"/>
    <property type="match status" value="3"/>
</dbReference>
<keyword evidence="4" id="KW-1185">Reference proteome</keyword>
<dbReference type="Gene3D" id="2.60.40.10">
    <property type="entry name" value="Immunoglobulins"/>
    <property type="match status" value="2"/>
</dbReference>
<dbReference type="PANTHER" id="PTHR30032">
    <property type="entry name" value="N-ACETYLMURAMOYL-L-ALANINE AMIDASE-RELATED"/>
    <property type="match status" value="1"/>
</dbReference>
<evidence type="ECO:0000256" key="2">
    <source>
        <dbReference type="SAM" id="SignalP"/>
    </source>
</evidence>
<dbReference type="Pfam" id="PF17963">
    <property type="entry name" value="Big_9"/>
    <property type="match status" value="10"/>
</dbReference>
<dbReference type="RefSeq" id="WP_114592017.1">
    <property type="nucleotide sequence ID" value="NZ_CP031165.1"/>
</dbReference>
<evidence type="ECO:0000256" key="1">
    <source>
        <dbReference type="SAM" id="MobiDB-lite"/>
    </source>
</evidence>
<proteinExistence type="predicted"/>
<evidence type="ECO:0000313" key="3">
    <source>
        <dbReference type="EMBL" id="AXV07544.1"/>
    </source>
</evidence>
<evidence type="ECO:0000313" key="4">
    <source>
        <dbReference type="Proteomes" id="UP000264006"/>
    </source>
</evidence>
<dbReference type="InterPro" id="IPR051922">
    <property type="entry name" value="Bact_Sporulation_Assoc"/>
</dbReference>
<dbReference type="InterPro" id="IPR013783">
    <property type="entry name" value="Ig-like_fold"/>
</dbReference>
<name>A0A346XZ97_9ACTN</name>
<protein>
    <submittedName>
        <fullName evidence="3">Gamma-glutamyltranspeptidase</fullName>
    </submittedName>
</protein>
<dbReference type="Gene3D" id="2.60.40.2810">
    <property type="match status" value="4"/>
</dbReference>
<dbReference type="KEGG" id="euz:DVS28_a2865"/>
<feature type="chain" id="PRO_5016856338" evidence="2">
    <location>
        <begin position="31"/>
        <end position="2189"/>
    </location>
</feature>
<keyword evidence="2" id="KW-0732">Signal</keyword>
<dbReference type="GO" id="GO:0005975">
    <property type="term" value="P:carbohydrate metabolic process"/>
    <property type="evidence" value="ECO:0007669"/>
    <property type="project" value="UniProtKB-ARBA"/>
</dbReference>
<dbReference type="Gene3D" id="2.60.40.3440">
    <property type="match status" value="4"/>
</dbReference>
<dbReference type="SUPFAM" id="SSF51126">
    <property type="entry name" value="Pectin lyase-like"/>
    <property type="match status" value="1"/>
</dbReference>